<feature type="signal peptide" evidence="9">
    <location>
        <begin position="1"/>
        <end position="29"/>
    </location>
</feature>
<keyword evidence="5" id="KW-0964">Secreted</keyword>
<dbReference type="Bgee" id="FBgn0247732">
    <property type="expression patterns" value="Expressed in insect adult head and 2 other cell types or tissues"/>
</dbReference>
<proteinExistence type="inferred from homology"/>
<dbReference type="GeneID" id="6897612"/>
<dbReference type="GO" id="GO:0030234">
    <property type="term" value="F:enzyme regulator activity"/>
    <property type="evidence" value="ECO:0007669"/>
    <property type="project" value="TreeGrafter"/>
</dbReference>
<dbReference type="AlphaFoldDB" id="A0A6I8V3G2"/>
<dbReference type="PANTHER" id="PTHR12738">
    <property type="entry name" value="NEUROENDOCRINE PROTEIN 7B2"/>
    <property type="match status" value="1"/>
</dbReference>
<feature type="chain" id="PRO_5026025582" description="Neuroendocrine protein 7B2" evidence="9">
    <location>
        <begin position="30"/>
        <end position="273"/>
    </location>
</feature>
<evidence type="ECO:0000256" key="2">
    <source>
        <dbReference type="ARBA" id="ARBA00006348"/>
    </source>
</evidence>
<dbReference type="PANTHER" id="PTHR12738:SF0">
    <property type="entry name" value="NEUROENDOCRINE PROTEIN 7B2"/>
    <property type="match status" value="1"/>
</dbReference>
<dbReference type="GO" id="GO:0007218">
    <property type="term" value="P:neuropeptide signaling pathway"/>
    <property type="evidence" value="ECO:0007669"/>
    <property type="project" value="InterPro"/>
</dbReference>
<evidence type="ECO:0000256" key="5">
    <source>
        <dbReference type="ARBA" id="ARBA00022525"/>
    </source>
</evidence>
<dbReference type="GO" id="GO:0046883">
    <property type="term" value="P:regulation of hormone secretion"/>
    <property type="evidence" value="ECO:0007669"/>
    <property type="project" value="TreeGrafter"/>
</dbReference>
<evidence type="ECO:0000256" key="7">
    <source>
        <dbReference type="ARBA" id="ARBA00023157"/>
    </source>
</evidence>
<comment type="similarity">
    <text evidence="2">Belongs to the 7B2 family.</text>
</comment>
<dbReference type="Pfam" id="PF05281">
    <property type="entry name" value="Secretogranin_V"/>
    <property type="match status" value="1"/>
</dbReference>
<dbReference type="InterPro" id="IPR007945">
    <property type="entry name" value="Secretogranin_V"/>
</dbReference>
<keyword evidence="10" id="KW-1185">Reference proteome</keyword>
<evidence type="ECO:0000313" key="10">
    <source>
        <dbReference type="Proteomes" id="UP000001819"/>
    </source>
</evidence>
<comment type="subcellular location">
    <subcellularLocation>
        <location evidence="1">Secreted</location>
    </subcellularLocation>
</comment>
<keyword evidence="4" id="KW-0813">Transport</keyword>
<dbReference type="GO" id="GO:0030141">
    <property type="term" value="C:secretory granule"/>
    <property type="evidence" value="ECO:0007669"/>
    <property type="project" value="InterPro"/>
</dbReference>
<evidence type="ECO:0000313" key="11">
    <source>
        <dbReference type="RefSeq" id="XP_002137756.2"/>
    </source>
</evidence>
<evidence type="ECO:0000256" key="9">
    <source>
        <dbReference type="SAM" id="SignalP"/>
    </source>
</evidence>
<keyword evidence="6 9" id="KW-0732">Signal</keyword>
<keyword evidence="8" id="KW-0143">Chaperone</keyword>
<gene>
    <name evidence="11" type="primary">7B2</name>
</gene>
<name>A0A6I8V3G2_DROPS</name>
<dbReference type="FunCoup" id="A0A6I8V3G2">
    <property type="interactions" value="88"/>
</dbReference>
<evidence type="ECO:0000256" key="4">
    <source>
        <dbReference type="ARBA" id="ARBA00022448"/>
    </source>
</evidence>
<organism evidence="10 11">
    <name type="scientific">Drosophila pseudoobscura pseudoobscura</name>
    <name type="common">Fruit fly</name>
    <dbReference type="NCBI Taxonomy" id="46245"/>
    <lineage>
        <taxon>Eukaryota</taxon>
        <taxon>Metazoa</taxon>
        <taxon>Ecdysozoa</taxon>
        <taxon>Arthropoda</taxon>
        <taxon>Hexapoda</taxon>
        <taxon>Insecta</taxon>
        <taxon>Pterygota</taxon>
        <taxon>Neoptera</taxon>
        <taxon>Endopterygota</taxon>
        <taxon>Diptera</taxon>
        <taxon>Brachycera</taxon>
        <taxon>Muscomorpha</taxon>
        <taxon>Ephydroidea</taxon>
        <taxon>Drosophilidae</taxon>
        <taxon>Drosophila</taxon>
        <taxon>Sophophora</taxon>
    </lineage>
</organism>
<dbReference type="RefSeq" id="XP_002137756.2">
    <property type="nucleotide sequence ID" value="XM_002137720.3"/>
</dbReference>
<evidence type="ECO:0000256" key="6">
    <source>
        <dbReference type="ARBA" id="ARBA00022729"/>
    </source>
</evidence>
<accession>A0A6I8V3G2</accession>
<evidence type="ECO:0000256" key="1">
    <source>
        <dbReference type="ARBA" id="ARBA00004613"/>
    </source>
</evidence>
<dbReference type="Proteomes" id="UP000001819">
    <property type="component" value="Chromosome 2"/>
</dbReference>
<reference evidence="10" key="1">
    <citation type="submission" date="2024-06" db="UniProtKB">
        <authorList>
            <consortium name="RefSeq"/>
        </authorList>
    </citation>
    <scope>NUCLEOTIDE SEQUENCE [LARGE SCALE GENOMIC DNA]</scope>
    <source>
        <strain evidence="10">MV2-25</strain>
    </source>
</reference>
<dbReference type="InParanoid" id="A0A6I8V3G2"/>
<evidence type="ECO:0000256" key="8">
    <source>
        <dbReference type="ARBA" id="ARBA00023186"/>
    </source>
</evidence>
<reference evidence="11" key="2">
    <citation type="submission" date="2025-08" db="UniProtKB">
        <authorList>
            <consortium name="RefSeq"/>
        </authorList>
    </citation>
    <scope>IDENTIFICATION</scope>
    <source>
        <strain evidence="11">MV-25-SWS-2005</strain>
        <tissue evidence="11">Whole body</tissue>
    </source>
</reference>
<protein>
    <recommendedName>
        <fullName evidence="3">Neuroendocrine protein 7B2</fullName>
    </recommendedName>
</protein>
<keyword evidence="7" id="KW-1015">Disulfide bond</keyword>
<sequence>MRNMLSRSQSLKMLIYMLLLVSGGSQVQSYGSKDNIFADVLLTDLLNRMDNDMQVGYYDVDNDGDMAAVAPKDNVDLVSRSEYSRLCDGGSDCVLQSAVNSNPSLRDHEFLQHSSLWGHQFISGGMGEGPNRFNNIVKNDAGLPAYCNPPNPCPEGYDMDSQGGSCLMDFENTAIFSREFQAAQDCTCDNEHMFDCSEQDSADSGSDKGDLNSAVEQYILQMGQENSLNNVNSLVKKAGYPAMPDPRMDAVMNPFLQGDRLPIAAKKGNMLFH</sequence>
<dbReference type="GO" id="GO:0005576">
    <property type="term" value="C:extracellular region"/>
    <property type="evidence" value="ECO:0007669"/>
    <property type="project" value="UniProtKB-SubCell"/>
</dbReference>
<evidence type="ECO:0000256" key="3">
    <source>
        <dbReference type="ARBA" id="ARBA00019589"/>
    </source>
</evidence>
<dbReference type="KEGG" id="dpo:6897612"/>